<keyword evidence="2" id="KW-1185">Reference proteome</keyword>
<organism evidence="1 2">
    <name type="scientific">Paenibacillus polygoni</name>
    <dbReference type="NCBI Taxonomy" id="3050112"/>
    <lineage>
        <taxon>Bacteria</taxon>
        <taxon>Bacillati</taxon>
        <taxon>Bacillota</taxon>
        <taxon>Bacilli</taxon>
        <taxon>Bacillales</taxon>
        <taxon>Paenibacillaceae</taxon>
        <taxon>Paenibacillus</taxon>
    </lineage>
</organism>
<accession>A0ABY8X7B0</accession>
<dbReference type="Proteomes" id="UP001236415">
    <property type="component" value="Chromosome"/>
</dbReference>
<gene>
    <name evidence="1" type="ORF">QPK24_06585</name>
</gene>
<dbReference type="PROSITE" id="PS51257">
    <property type="entry name" value="PROKAR_LIPOPROTEIN"/>
    <property type="match status" value="1"/>
</dbReference>
<evidence type="ECO:0008006" key="3">
    <source>
        <dbReference type="Google" id="ProtNLM"/>
    </source>
</evidence>
<proteinExistence type="predicted"/>
<reference evidence="1 2" key="1">
    <citation type="submission" date="2023-06" db="EMBL/GenBank/DDBJ databases">
        <title>Paenibacillus polygonum sp. nov., an endophytic bacterium, isolated from Polygonum lapathifolium L. in Nanji Wetland National Nature Reserve, South of Poyang Lake, Jiangxi Province, China.</title>
        <authorList>
            <person name="Yu Z."/>
        </authorList>
    </citation>
    <scope>NUCLEOTIDE SEQUENCE [LARGE SCALE GENOMIC DNA]</scope>
    <source>
        <strain evidence="1 2">C31</strain>
    </source>
</reference>
<evidence type="ECO:0000313" key="1">
    <source>
        <dbReference type="EMBL" id="WIV20356.1"/>
    </source>
</evidence>
<sequence length="138" mass="16031">MNLFSKRRFFILSVITCIFLISGCGGPSRQDVMNHLEPSGQEKYAVHLFYEDSLPMTETNELNIFHNSHPIFLDTINKIQFWNQDIEPYKKWAKVLGIKDFPVYLVMNAEGIVLETPYLSRVKEFLTDELLPNDTNSN</sequence>
<dbReference type="RefSeq" id="WP_285747214.1">
    <property type="nucleotide sequence ID" value="NZ_CP127162.1"/>
</dbReference>
<protein>
    <recommendedName>
        <fullName evidence="3">Small peptidoglycan-associated lipoprotein</fullName>
    </recommendedName>
</protein>
<dbReference type="EMBL" id="CP127162">
    <property type="protein sequence ID" value="WIV20356.1"/>
    <property type="molecule type" value="Genomic_DNA"/>
</dbReference>
<name>A0ABY8X7B0_9BACL</name>
<evidence type="ECO:0000313" key="2">
    <source>
        <dbReference type="Proteomes" id="UP001236415"/>
    </source>
</evidence>